<dbReference type="InterPro" id="IPR044153">
    <property type="entry name" value="PIN_Pae0151-like"/>
</dbReference>
<evidence type="ECO:0000256" key="2">
    <source>
        <dbReference type="ARBA" id="ARBA00022723"/>
    </source>
</evidence>
<keyword evidence="4" id="KW-0460">Magnesium</keyword>
<keyword evidence="2" id="KW-0479">Metal-binding</keyword>
<evidence type="ECO:0000256" key="3">
    <source>
        <dbReference type="ARBA" id="ARBA00022801"/>
    </source>
</evidence>
<dbReference type="InterPro" id="IPR051619">
    <property type="entry name" value="TypeII_TA_RNase_PINc/VapC"/>
</dbReference>
<name>A0A917AKP5_9MICC</name>
<dbReference type="CDD" id="cd09873">
    <property type="entry name" value="PIN_Pae0151-like"/>
    <property type="match status" value="1"/>
</dbReference>
<proteinExistence type="predicted"/>
<dbReference type="AlphaFoldDB" id="A0A917AKP5"/>
<reference evidence="6" key="2">
    <citation type="submission" date="2020-09" db="EMBL/GenBank/DDBJ databases">
        <authorList>
            <person name="Sun Q."/>
            <person name="Zhou Y."/>
        </authorList>
    </citation>
    <scope>NUCLEOTIDE SEQUENCE</scope>
    <source>
        <strain evidence="6">CGMCC 1.15388</strain>
    </source>
</reference>
<protein>
    <submittedName>
        <fullName evidence="6">Ribonuclease VapC</fullName>
    </submittedName>
</protein>
<sequence length="128" mass="13803">MSPLVLDASAAFELVTNGKKSPAASALAAHHVFAPEIMIPETLNTLRGNVLRGDLLEASADLAVKKLRQAPVRLASMKHLSQAAWALRHNVSPYDAMYIVLAQLLDARVLTADARLARAVPERTQLIS</sequence>
<reference evidence="6" key="1">
    <citation type="journal article" date="2014" name="Int. J. Syst. Evol. Microbiol.">
        <title>Complete genome sequence of Corynebacterium casei LMG S-19264T (=DSM 44701T), isolated from a smear-ripened cheese.</title>
        <authorList>
            <consortium name="US DOE Joint Genome Institute (JGI-PGF)"/>
            <person name="Walter F."/>
            <person name="Albersmeier A."/>
            <person name="Kalinowski J."/>
            <person name="Ruckert C."/>
        </authorList>
    </citation>
    <scope>NUCLEOTIDE SEQUENCE</scope>
    <source>
        <strain evidence="6">CGMCC 1.15388</strain>
    </source>
</reference>
<evidence type="ECO:0000259" key="5">
    <source>
        <dbReference type="Pfam" id="PF01850"/>
    </source>
</evidence>
<dbReference type="Pfam" id="PF01850">
    <property type="entry name" value="PIN"/>
    <property type="match status" value="1"/>
</dbReference>
<dbReference type="InterPro" id="IPR029060">
    <property type="entry name" value="PIN-like_dom_sf"/>
</dbReference>
<dbReference type="SUPFAM" id="SSF88723">
    <property type="entry name" value="PIN domain-like"/>
    <property type="match status" value="1"/>
</dbReference>
<accession>A0A917AKP5</accession>
<gene>
    <name evidence="6" type="primary">vapc12</name>
    <name evidence="6" type="ORF">GCM10011401_02690</name>
</gene>
<dbReference type="Gene3D" id="3.40.50.1010">
    <property type="entry name" value="5'-nuclease"/>
    <property type="match status" value="1"/>
</dbReference>
<organism evidence="6 7">
    <name type="scientific">Nesterenkonia cremea</name>
    <dbReference type="NCBI Taxonomy" id="1882340"/>
    <lineage>
        <taxon>Bacteria</taxon>
        <taxon>Bacillati</taxon>
        <taxon>Actinomycetota</taxon>
        <taxon>Actinomycetes</taxon>
        <taxon>Micrococcales</taxon>
        <taxon>Micrococcaceae</taxon>
        <taxon>Nesterenkonia</taxon>
    </lineage>
</organism>
<evidence type="ECO:0000313" key="7">
    <source>
        <dbReference type="Proteomes" id="UP000633136"/>
    </source>
</evidence>
<evidence type="ECO:0000313" key="6">
    <source>
        <dbReference type="EMBL" id="GGE59412.1"/>
    </source>
</evidence>
<comment type="caution">
    <text evidence="6">The sequence shown here is derived from an EMBL/GenBank/DDBJ whole genome shotgun (WGS) entry which is preliminary data.</text>
</comment>
<dbReference type="GO" id="GO:0016787">
    <property type="term" value="F:hydrolase activity"/>
    <property type="evidence" value="ECO:0007669"/>
    <property type="project" value="UniProtKB-KW"/>
</dbReference>
<dbReference type="GO" id="GO:0046872">
    <property type="term" value="F:metal ion binding"/>
    <property type="evidence" value="ECO:0007669"/>
    <property type="project" value="UniProtKB-KW"/>
</dbReference>
<keyword evidence="3" id="KW-0378">Hydrolase</keyword>
<dbReference type="Proteomes" id="UP000633136">
    <property type="component" value="Unassembled WGS sequence"/>
</dbReference>
<evidence type="ECO:0000256" key="1">
    <source>
        <dbReference type="ARBA" id="ARBA00022722"/>
    </source>
</evidence>
<keyword evidence="1" id="KW-0540">Nuclease</keyword>
<dbReference type="PANTHER" id="PTHR35901">
    <property type="entry name" value="RIBONUCLEASE VAPC3"/>
    <property type="match status" value="1"/>
</dbReference>
<evidence type="ECO:0000256" key="4">
    <source>
        <dbReference type="ARBA" id="ARBA00022842"/>
    </source>
</evidence>
<dbReference type="RefSeq" id="WP_188682173.1">
    <property type="nucleotide sequence ID" value="NZ_BMIS01000001.1"/>
</dbReference>
<feature type="domain" description="PIN" evidence="5">
    <location>
        <begin position="5"/>
        <end position="119"/>
    </location>
</feature>
<dbReference type="PANTHER" id="PTHR35901:SF1">
    <property type="entry name" value="EXONUCLEASE VAPC9"/>
    <property type="match status" value="1"/>
</dbReference>
<dbReference type="InterPro" id="IPR002716">
    <property type="entry name" value="PIN_dom"/>
</dbReference>
<keyword evidence="7" id="KW-1185">Reference proteome</keyword>
<dbReference type="GO" id="GO:0004518">
    <property type="term" value="F:nuclease activity"/>
    <property type="evidence" value="ECO:0007669"/>
    <property type="project" value="UniProtKB-KW"/>
</dbReference>
<dbReference type="EMBL" id="BMIS01000001">
    <property type="protein sequence ID" value="GGE59412.1"/>
    <property type="molecule type" value="Genomic_DNA"/>
</dbReference>